<keyword evidence="3" id="KW-1185">Reference proteome</keyword>
<gene>
    <name evidence="2" type="ORF">GXN74_11835</name>
</gene>
<keyword evidence="1" id="KW-0812">Transmembrane</keyword>
<keyword evidence="1" id="KW-0472">Membrane</keyword>
<organism evidence="2 3">
    <name type="scientific">Anaerotalea alkaliphila</name>
    <dbReference type="NCBI Taxonomy" id="2662126"/>
    <lineage>
        <taxon>Bacteria</taxon>
        <taxon>Bacillati</taxon>
        <taxon>Bacillota</taxon>
        <taxon>Clostridia</taxon>
        <taxon>Eubacteriales</taxon>
        <taxon>Anaerotalea</taxon>
    </lineage>
</organism>
<keyword evidence="1" id="KW-1133">Transmembrane helix</keyword>
<sequence length="63" mass="6953">MAPTQKKQIRVLPLLLLSLVLALYLAGIGIALTGNFEAAVGMFAFNTFFSVILFFLIRWHKGA</sequence>
<name>A0A7X5HXI0_9FIRM</name>
<proteinExistence type="predicted"/>
<feature type="transmembrane region" description="Helical" evidence="1">
    <location>
        <begin position="12"/>
        <end position="32"/>
    </location>
</feature>
<dbReference type="RefSeq" id="WP_162371153.1">
    <property type="nucleotide sequence ID" value="NZ_JAAEEH010000039.1"/>
</dbReference>
<accession>A0A7X5HXI0</accession>
<evidence type="ECO:0000313" key="3">
    <source>
        <dbReference type="Proteomes" id="UP000461585"/>
    </source>
</evidence>
<feature type="transmembrane region" description="Helical" evidence="1">
    <location>
        <begin position="38"/>
        <end position="57"/>
    </location>
</feature>
<dbReference type="AlphaFoldDB" id="A0A7X5HXI0"/>
<dbReference type="EMBL" id="JAAEEH010000039">
    <property type="protein sequence ID" value="NDL68430.1"/>
    <property type="molecule type" value="Genomic_DNA"/>
</dbReference>
<reference evidence="2 3" key="1">
    <citation type="submission" date="2020-01" db="EMBL/GenBank/DDBJ databases">
        <title>Anaeroalcalibacter tamaniensis gen. nov., sp. nov., moderately halophilic strictly anaerobic fermenter bacterium from mud volcano of Taman peninsula.</title>
        <authorList>
            <person name="Frolova A."/>
            <person name="Merkel A.Y."/>
            <person name="Slobodkin A.I."/>
        </authorList>
    </citation>
    <scope>NUCLEOTIDE SEQUENCE [LARGE SCALE GENOMIC DNA]</scope>
    <source>
        <strain evidence="2 3">F-3ap</strain>
    </source>
</reference>
<comment type="caution">
    <text evidence="2">The sequence shown here is derived from an EMBL/GenBank/DDBJ whole genome shotgun (WGS) entry which is preliminary data.</text>
</comment>
<protein>
    <submittedName>
        <fullName evidence="2">Uncharacterized protein</fullName>
    </submittedName>
</protein>
<evidence type="ECO:0000256" key="1">
    <source>
        <dbReference type="SAM" id="Phobius"/>
    </source>
</evidence>
<evidence type="ECO:0000313" key="2">
    <source>
        <dbReference type="EMBL" id="NDL68430.1"/>
    </source>
</evidence>
<dbReference type="Proteomes" id="UP000461585">
    <property type="component" value="Unassembled WGS sequence"/>
</dbReference>